<reference evidence="3" key="1">
    <citation type="submission" date="2025-08" db="UniProtKB">
        <authorList>
            <consortium name="RefSeq"/>
        </authorList>
    </citation>
    <scope>IDENTIFICATION</scope>
    <source>
        <tissue evidence="3">Whole body</tissue>
    </source>
</reference>
<name>A0A6J1RH12_9HYME</name>
<gene>
    <name evidence="3" type="primary">LOC112467568</name>
</gene>
<protein>
    <submittedName>
        <fullName evidence="3">Uncharacterized protein LOC112467568</fullName>
    </submittedName>
</protein>
<keyword evidence="2" id="KW-1185">Reference proteome</keyword>
<sequence length="280" mass="29959">MAVLEEAVPPEHAAQGTQSLDERLMKLKHKFERMFESLANKLAINQVTAPSTAQQKAGRGGQTAAAQEISIPNKGKRMVSGDRRKKTSSGKGAQKPSFAEEQEVVAVQKGLRPLAPQQPNRPVKPPLPLGPHQGTLRQGNYHELLDEARSKINPGELGFTTGFKPKRAQTGALIIEVPGKDSSAKADLLANHLAKVFEGRPGVKIARPTKTGEIRILDLTDSATAEELVVVIAEVESCVPKQVQVGPLVKGPNGLFTAWARCLLTAVSAIQKAGNKLMVG</sequence>
<organism evidence="2 3">
    <name type="scientific">Temnothorax curvispinosus</name>
    <dbReference type="NCBI Taxonomy" id="300111"/>
    <lineage>
        <taxon>Eukaryota</taxon>
        <taxon>Metazoa</taxon>
        <taxon>Ecdysozoa</taxon>
        <taxon>Arthropoda</taxon>
        <taxon>Hexapoda</taxon>
        <taxon>Insecta</taxon>
        <taxon>Pterygota</taxon>
        <taxon>Neoptera</taxon>
        <taxon>Endopterygota</taxon>
        <taxon>Hymenoptera</taxon>
        <taxon>Apocrita</taxon>
        <taxon>Aculeata</taxon>
        <taxon>Formicoidea</taxon>
        <taxon>Formicidae</taxon>
        <taxon>Myrmicinae</taxon>
        <taxon>Temnothorax</taxon>
    </lineage>
</organism>
<evidence type="ECO:0000313" key="3">
    <source>
        <dbReference type="RefSeq" id="XP_024892021.1"/>
    </source>
</evidence>
<accession>A0A6J1RH12</accession>
<feature type="region of interest" description="Disordered" evidence="1">
    <location>
        <begin position="51"/>
        <end position="133"/>
    </location>
</feature>
<dbReference type="OrthoDB" id="7554904at2759"/>
<evidence type="ECO:0000313" key="2">
    <source>
        <dbReference type="Proteomes" id="UP000504618"/>
    </source>
</evidence>
<proteinExistence type="predicted"/>
<dbReference type="GeneID" id="112467568"/>
<dbReference type="Proteomes" id="UP000504618">
    <property type="component" value="Unplaced"/>
</dbReference>
<dbReference type="RefSeq" id="XP_024892021.1">
    <property type="nucleotide sequence ID" value="XM_025036253.1"/>
</dbReference>
<evidence type="ECO:0000256" key="1">
    <source>
        <dbReference type="SAM" id="MobiDB-lite"/>
    </source>
</evidence>
<dbReference type="AlphaFoldDB" id="A0A6J1RH12"/>